<sequence>MSPQLAYENIGRLRTGRLLTPRDIDTIGTTLKKGPDFNGYALLLSLPDVHLRHLEQARNQVPIRFTLYPMLTGYMLAVVTIQSGNFQARAAIPLIDEQSLAWLDWCIQNKTLACFVDVPETNQLALLQSPHPFPDAKAMRALVHVPEDLTAEDVLTALVPATLELLKSEALSSSLPGETVDEVQLFVISNVLEGPDYIRTMEDVVGPMH</sequence>
<name>A0A366HBB5_9BURK</name>
<gene>
    <name evidence="1" type="ORF">DFR37_107203</name>
</gene>
<dbReference type="Proteomes" id="UP000253628">
    <property type="component" value="Unassembled WGS sequence"/>
</dbReference>
<dbReference type="AlphaFoldDB" id="A0A366HBB5"/>
<evidence type="ECO:0000313" key="2">
    <source>
        <dbReference type="Proteomes" id="UP000253628"/>
    </source>
</evidence>
<evidence type="ECO:0000313" key="1">
    <source>
        <dbReference type="EMBL" id="RBP38438.1"/>
    </source>
</evidence>
<keyword evidence="2" id="KW-1185">Reference proteome</keyword>
<dbReference type="EMBL" id="QNRQ01000007">
    <property type="protein sequence ID" value="RBP38438.1"/>
    <property type="molecule type" value="Genomic_DNA"/>
</dbReference>
<organism evidence="1 2">
    <name type="scientific">Eoetvoesiella caeni</name>
    <dbReference type="NCBI Taxonomy" id="645616"/>
    <lineage>
        <taxon>Bacteria</taxon>
        <taxon>Pseudomonadati</taxon>
        <taxon>Pseudomonadota</taxon>
        <taxon>Betaproteobacteria</taxon>
        <taxon>Burkholderiales</taxon>
        <taxon>Alcaligenaceae</taxon>
        <taxon>Eoetvoesiella</taxon>
    </lineage>
</organism>
<dbReference type="RefSeq" id="WP_113933989.1">
    <property type="nucleotide sequence ID" value="NZ_JACCEU010000008.1"/>
</dbReference>
<reference evidence="1 2" key="1">
    <citation type="submission" date="2018-06" db="EMBL/GenBank/DDBJ databases">
        <title>Genomic Encyclopedia of Type Strains, Phase IV (KMG-IV): sequencing the most valuable type-strain genomes for metagenomic binning, comparative biology and taxonomic classification.</title>
        <authorList>
            <person name="Goeker M."/>
        </authorList>
    </citation>
    <scope>NUCLEOTIDE SEQUENCE [LARGE SCALE GENOMIC DNA]</scope>
    <source>
        <strain evidence="1 2">DSM 25520</strain>
    </source>
</reference>
<comment type="caution">
    <text evidence="1">The sequence shown here is derived from an EMBL/GenBank/DDBJ whole genome shotgun (WGS) entry which is preliminary data.</text>
</comment>
<proteinExistence type="predicted"/>
<protein>
    <submittedName>
        <fullName evidence="1">Uncharacterized protein</fullName>
    </submittedName>
</protein>
<accession>A0A366HBB5</accession>